<dbReference type="OMA" id="YERRIKH"/>
<dbReference type="EnsemblPlants" id="Kaladp0024s0456.1.v1.1">
    <property type="protein sequence ID" value="Kaladp0024s0456.1.v1.1.CDS.1"/>
    <property type="gene ID" value="Kaladp0024s0456.v1.1"/>
</dbReference>
<sequence>MADIAILVAEEYERRIKHPRRAANEDEEEKLSFASSVSFMAKRIDVAAWVKDKLGERSVEVVKWVPRSQVTLAASNGFFSA</sequence>
<keyword evidence="2" id="KW-1185">Reference proteome</keyword>
<evidence type="ECO:0000313" key="2">
    <source>
        <dbReference type="Proteomes" id="UP000594263"/>
    </source>
</evidence>
<dbReference type="AlphaFoldDB" id="A0A7N0T745"/>
<dbReference type="PANTHER" id="PTHR36067">
    <property type="entry name" value="EXPRESSED PROTEIN"/>
    <property type="match status" value="1"/>
</dbReference>
<dbReference type="Proteomes" id="UP000594263">
    <property type="component" value="Unplaced"/>
</dbReference>
<dbReference type="PANTHER" id="PTHR36067:SF1">
    <property type="entry name" value="EXPRESSED PROTEIN"/>
    <property type="match status" value="1"/>
</dbReference>
<reference evidence="1" key="1">
    <citation type="submission" date="2021-01" db="UniProtKB">
        <authorList>
            <consortium name="EnsemblPlants"/>
        </authorList>
    </citation>
    <scope>IDENTIFICATION</scope>
</reference>
<evidence type="ECO:0000313" key="1">
    <source>
        <dbReference type="EnsemblPlants" id="Kaladp0024s0456.1.v1.1.CDS.1"/>
    </source>
</evidence>
<organism evidence="1 2">
    <name type="scientific">Kalanchoe fedtschenkoi</name>
    <name type="common">Lavender scallops</name>
    <name type="synonym">South American air plant</name>
    <dbReference type="NCBI Taxonomy" id="63787"/>
    <lineage>
        <taxon>Eukaryota</taxon>
        <taxon>Viridiplantae</taxon>
        <taxon>Streptophyta</taxon>
        <taxon>Embryophyta</taxon>
        <taxon>Tracheophyta</taxon>
        <taxon>Spermatophyta</taxon>
        <taxon>Magnoliopsida</taxon>
        <taxon>eudicotyledons</taxon>
        <taxon>Gunneridae</taxon>
        <taxon>Pentapetalae</taxon>
        <taxon>Saxifragales</taxon>
        <taxon>Crassulaceae</taxon>
        <taxon>Kalanchoe</taxon>
    </lineage>
</organism>
<protein>
    <submittedName>
        <fullName evidence="1">Uncharacterized protein</fullName>
    </submittedName>
</protein>
<proteinExistence type="predicted"/>
<accession>A0A7N0T745</accession>
<name>A0A7N0T745_KALFE</name>
<dbReference type="Gramene" id="Kaladp0024s0456.1.v1.1">
    <property type="protein sequence ID" value="Kaladp0024s0456.1.v1.1.CDS.1"/>
    <property type="gene ID" value="Kaladp0024s0456.v1.1"/>
</dbReference>